<feature type="compositionally biased region" description="Polar residues" evidence="1">
    <location>
        <begin position="208"/>
        <end position="221"/>
    </location>
</feature>
<dbReference type="Pfam" id="PF07004">
    <property type="entry name" value="SHIPPO-rpt"/>
    <property type="match status" value="6"/>
</dbReference>
<protein>
    <recommendedName>
        <fullName evidence="4">Sperm-tail PG-rich repeat-containing protein 2</fullName>
    </recommendedName>
</protein>
<gene>
    <name evidence="2" type="ORF">BSTOLATCC_MIC27361</name>
</gene>
<evidence type="ECO:0008006" key="4">
    <source>
        <dbReference type="Google" id="ProtNLM"/>
    </source>
</evidence>
<feature type="region of interest" description="Disordered" evidence="1">
    <location>
        <begin position="446"/>
        <end position="465"/>
    </location>
</feature>
<keyword evidence="3" id="KW-1185">Reference proteome</keyword>
<accession>A0AAU9J3G6</accession>
<dbReference type="InterPro" id="IPR051291">
    <property type="entry name" value="CIMAP"/>
</dbReference>
<comment type="caution">
    <text evidence="2">The sequence shown here is derived from an EMBL/GenBank/DDBJ whole genome shotgun (WGS) entry which is preliminary data.</text>
</comment>
<evidence type="ECO:0000256" key="1">
    <source>
        <dbReference type="SAM" id="MobiDB-lite"/>
    </source>
</evidence>
<dbReference type="PANTHER" id="PTHR21580">
    <property type="entry name" value="SHIPPO-1-RELATED"/>
    <property type="match status" value="1"/>
</dbReference>
<evidence type="ECO:0000313" key="3">
    <source>
        <dbReference type="Proteomes" id="UP001162131"/>
    </source>
</evidence>
<dbReference type="EMBL" id="CAJZBQ010000027">
    <property type="protein sequence ID" value="CAG9320781.1"/>
    <property type="molecule type" value="Genomic_DNA"/>
</dbReference>
<organism evidence="2 3">
    <name type="scientific">Blepharisma stoltei</name>
    <dbReference type="NCBI Taxonomy" id="1481888"/>
    <lineage>
        <taxon>Eukaryota</taxon>
        <taxon>Sar</taxon>
        <taxon>Alveolata</taxon>
        <taxon>Ciliophora</taxon>
        <taxon>Postciliodesmatophora</taxon>
        <taxon>Heterotrichea</taxon>
        <taxon>Heterotrichida</taxon>
        <taxon>Blepharismidae</taxon>
        <taxon>Blepharisma</taxon>
    </lineage>
</organism>
<dbReference type="InterPro" id="IPR010736">
    <property type="entry name" value="SHIPPO-rpt"/>
</dbReference>
<proteinExistence type="predicted"/>
<feature type="region of interest" description="Disordered" evidence="1">
    <location>
        <begin position="313"/>
        <end position="386"/>
    </location>
</feature>
<dbReference type="Proteomes" id="UP001162131">
    <property type="component" value="Unassembled WGS sequence"/>
</dbReference>
<reference evidence="2" key="1">
    <citation type="submission" date="2021-09" db="EMBL/GenBank/DDBJ databases">
        <authorList>
            <consortium name="AG Swart"/>
            <person name="Singh M."/>
            <person name="Singh A."/>
            <person name="Seah K."/>
            <person name="Emmerich C."/>
        </authorList>
    </citation>
    <scope>NUCLEOTIDE SEQUENCE</scope>
    <source>
        <strain evidence="2">ATCC30299</strain>
    </source>
</reference>
<feature type="region of interest" description="Disordered" evidence="1">
    <location>
        <begin position="478"/>
        <end position="497"/>
    </location>
</feature>
<dbReference type="AlphaFoldDB" id="A0AAU9J3G6"/>
<evidence type="ECO:0000313" key="2">
    <source>
        <dbReference type="EMBL" id="CAG9320781.1"/>
    </source>
</evidence>
<feature type="region of interest" description="Disordered" evidence="1">
    <location>
        <begin position="102"/>
        <end position="236"/>
    </location>
</feature>
<feature type="compositionally biased region" description="Acidic residues" evidence="1">
    <location>
        <begin position="331"/>
        <end position="341"/>
    </location>
</feature>
<name>A0AAU9J3G6_9CILI</name>
<sequence length="522" mass="57664">MKLVMRKTEFWQAHTPAEVGPGTYEINTSKDFNKSAAPFSVSEKRTLSAPKTSVKFEPGPGTYSGREEWLKQNNQPICNFISKAPRIGPFAPGVTGFTLPTSINNPGPGTYELESNPKAQGEDFQRRRPQSLLIEPSPPSIPSKNIKKANIGPTSYSPDHSIVKPSSRGAGFGSYRGRRSVFEPTSDARPGPGEYSFDESIQSDKESWNFQSKTVRPVTSKSAKDDKPGPGSYEVASLDKKNKVQVEGFGITAKRDMPLTRDPHRPFVVGNHDVPPVGNYYSKEQLNKIEELKQKFVSFEMATVKPGFNTSEKREMPWVTTAGNPGPGEYASEETIIEEDPNNPFGSRAERFRKPKPNNNPGPGSYEPNSAKENDTSNSSFKSKTPRFKGIASDNLCVTVVGSVPKPVPYISHKPWAGKQSRAYDYQLLNPKISFDSSSNRFFRTAKDPNNPGPGSYDSRPKSVPTKQFRLTSARFSNFGSYRPGTGTNEEVGPGSYPLNSQIKKKSFNMAAELGREKPWII</sequence>